<evidence type="ECO:0000313" key="3">
    <source>
        <dbReference type="EMBL" id="CAI4044989.1"/>
    </source>
</evidence>
<proteinExistence type="predicted"/>
<evidence type="ECO:0000256" key="1">
    <source>
        <dbReference type="SAM" id="MobiDB-lite"/>
    </source>
</evidence>
<dbReference type="CDD" id="cd00171">
    <property type="entry name" value="Sec7"/>
    <property type="match status" value="1"/>
</dbReference>
<feature type="region of interest" description="Disordered" evidence="1">
    <location>
        <begin position="266"/>
        <end position="302"/>
    </location>
</feature>
<evidence type="ECO:0000259" key="2">
    <source>
        <dbReference type="PROSITE" id="PS50190"/>
    </source>
</evidence>
<accession>A0ABN8WF26</accession>
<dbReference type="InterPro" id="IPR035999">
    <property type="entry name" value="Sec7_dom_sf"/>
</dbReference>
<name>A0ABN8WF26_SACUV</name>
<feature type="domain" description="SEC7" evidence="2">
    <location>
        <begin position="529"/>
        <end position="740"/>
    </location>
</feature>
<dbReference type="SUPFAM" id="SSF48425">
    <property type="entry name" value="Sec7 domain"/>
    <property type="match status" value="1"/>
</dbReference>
<dbReference type="InterPro" id="IPR000904">
    <property type="entry name" value="Sec7_dom"/>
</dbReference>
<dbReference type="SMART" id="SM00222">
    <property type="entry name" value="Sec7"/>
    <property type="match status" value="1"/>
</dbReference>
<gene>
    <name evidence="3" type="primary">SUVZ10G2180</name>
    <name evidence="3" type="ORF">SUVZ_10G2180</name>
</gene>
<dbReference type="PROSITE" id="PS50190">
    <property type="entry name" value="SEC7"/>
    <property type="match status" value="1"/>
</dbReference>
<dbReference type="PANTHER" id="PTHR10663">
    <property type="entry name" value="GUANYL-NUCLEOTIDE EXCHANGE FACTOR"/>
    <property type="match status" value="1"/>
</dbReference>
<dbReference type="Pfam" id="PF12783">
    <property type="entry name" value="Sec7-like_HUS"/>
    <property type="match status" value="1"/>
</dbReference>
<dbReference type="InterPro" id="IPR023394">
    <property type="entry name" value="Sec7_C_sf"/>
</dbReference>
<feature type="compositionally biased region" description="Basic and acidic residues" evidence="1">
    <location>
        <begin position="278"/>
        <end position="301"/>
    </location>
</feature>
<dbReference type="Pfam" id="PF01369">
    <property type="entry name" value="Sec7"/>
    <property type="match status" value="1"/>
</dbReference>
<organism evidence="3 4">
    <name type="scientific">Saccharomyces uvarum</name>
    <name type="common">Yeast</name>
    <name type="synonym">Saccharomyces bayanus var. uvarum</name>
    <dbReference type="NCBI Taxonomy" id="230603"/>
    <lineage>
        <taxon>Eukaryota</taxon>
        <taxon>Fungi</taxon>
        <taxon>Dikarya</taxon>
        <taxon>Ascomycota</taxon>
        <taxon>Saccharomycotina</taxon>
        <taxon>Saccharomycetes</taxon>
        <taxon>Saccharomycetales</taxon>
        <taxon>Saccharomycetaceae</taxon>
        <taxon>Saccharomyces</taxon>
    </lineage>
</organism>
<sequence length="1416" mass="160276">MDDRTMESVLAVDPDTMIIKECINLCSTMKKQSKDKSRTSVTALLGGGSDMFINQSDSFVDSFHNLTNSEHHDPLISGLVQLRLKINNLKGSEEINALELLNPFLQIVSASSVSGYTTSLALDSLQKLFTLNVINKASMNIQIAIRETVVTLTHCRFETSKQLSDDSVLLKVVILLRYIVISSFGDSLSDAIIYDVLQTTLSLACNTQRSEVLRKTAEITIARITVKLFTKLKLLEPPTKTEKYINDESYTNNGLKDDVIGTTGSDEELISTDDDNANDNHKDKNFIDPLTKEQEKGKKDDEIEPNYGTAVIKDYLGLLLSLIMPENRMKHTTSAMKLSLQLINTAIEISGNKFPLYPRLFNLISDPIFKSIVFLLQNSTQHSLLQATLQLFTSLVVILGDYLPMQIELTLRRIFEILEDRKGADDATKQKSPAIKELIIEQLSILWIHSPTFFLQMFVNFDCNLDRSDLSIDFIKALTRFSLPAAAINTSNNVPPICLEGIVSLIDNIYGDLQKIDKDDFVKNEKGIETLRQRDRKTEFIMCVESFNEKAKKGVPMLIEKGFIESDSDGDVASFLFLNNGRLNKKTIGLLLCDPKKTSLLKKFIDLFDFKGLRVDEAIRILLTKFRLPGESQQIERIIEAFSSKYSGDQNIDKVEVEKGHNEGNFRPVAEDETIPVQPDADSVFVLSYSIIMLNTDFHNPQVKEHMSFEDYSNNLRGCYNGKNFPRWYLQKIYTSIKVKEIVMPEEHHGNDKWFEDAWNNLISSASVMTEIQKGFKNPISRLAQTELIQYEKALFSNVGEIISKTLFSIFTIASNDQISSRILETISKCTFINSYFSFDQSFNDIILRLGKMTTLARTVTKEQPSDAESIPLVEIFVEDTESKISVSSQSIKLGETFKGQLCTMTYFQIIRGISDPTIISSELWTQIVQIILRLFENLMMDLNLEFFKNFHTLLKLPELPSPEPDVAIHKAKMSRSLLSTFASYLKGDEEPSEEDIDFSIKALECVKASRAFSSIFEHSQIITPKLVEILLSSLVVDKTNENSPYFEQELLFLLEVSIILISEVRYGTDFCPLIADHVVNISNLDGLSKETIARCASYKMFLVSKLNNPQNILNDLIKHDFLVKNEIFDAKYYESELGKQVLCDLFTHFEKLKYEQQILKDVKFWKFVRKLMSNEGNRLIVYQFLEKYIQNGEVFLDDGNFMHILGLLDEMSCAGAIGSKWEQNSGNSVENGGQPPESNPYRSVIDISSRSIDITANLLSNTKEGDYTLSKTEIIAAIQGLAHQCLNPCNELGTQALQALERLLLSPTNKFLTGGVALDTLIETGLLPIFELDEIKNVKMERITDILSVLSKIFLHQLAKGTTNNETFLKVLNVFNKYVDDPTVERQLQQLIISKREIQNEDTSTDVTLSKNTEK</sequence>
<protein>
    <recommendedName>
        <fullName evidence="2">SEC7 domain-containing protein</fullName>
    </recommendedName>
</protein>
<dbReference type="Gene3D" id="1.10.1000.11">
    <property type="entry name" value="Arf Nucleotide-binding Site Opener,domain 2"/>
    <property type="match status" value="1"/>
</dbReference>
<reference evidence="3" key="1">
    <citation type="submission" date="2022-10" db="EMBL/GenBank/DDBJ databases">
        <authorList>
            <person name="Byrne P K."/>
        </authorList>
    </citation>
    <scope>NUCLEOTIDE SEQUENCE</scope>
    <source>
        <strain evidence="3">ZP964</strain>
    </source>
</reference>
<dbReference type="PANTHER" id="PTHR10663:SF388">
    <property type="entry name" value="GOLGI-SPECIFIC BREFELDIN A-RESISTANCE GUANINE NUCLEOTIDE EXCHANGE FACTOR 1"/>
    <property type="match status" value="1"/>
</dbReference>
<keyword evidence="4" id="KW-1185">Reference proteome</keyword>
<dbReference type="Gene3D" id="1.10.220.20">
    <property type="match status" value="1"/>
</dbReference>
<dbReference type="EMBL" id="OX365937">
    <property type="protein sequence ID" value="CAI4044989.1"/>
    <property type="molecule type" value="Genomic_DNA"/>
</dbReference>
<dbReference type="InterPro" id="IPR032691">
    <property type="entry name" value="Mon2/Sec7/BIG1-like_HUS"/>
</dbReference>
<feature type="compositionally biased region" description="Acidic residues" evidence="1">
    <location>
        <begin position="266"/>
        <end position="277"/>
    </location>
</feature>
<dbReference type="Proteomes" id="UP001162085">
    <property type="component" value="Chromosome 10"/>
</dbReference>
<evidence type="ECO:0000313" key="4">
    <source>
        <dbReference type="Proteomes" id="UP001162085"/>
    </source>
</evidence>